<proteinExistence type="predicted"/>
<dbReference type="RefSeq" id="WP_106894234.1">
    <property type="nucleotide sequence ID" value="NZ_CP027861.1"/>
</dbReference>
<evidence type="ECO:0000313" key="3">
    <source>
        <dbReference type="Proteomes" id="UP000241074"/>
    </source>
</evidence>
<evidence type="ECO:0008006" key="4">
    <source>
        <dbReference type="Google" id="ProtNLM"/>
    </source>
</evidence>
<reference evidence="2 3" key="2">
    <citation type="submission" date="2018-03" db="EMBL/GenBank/DDBJ databases">
        <authorList>
            <person name="Keele B.F."/>
        </authorList>
    </citation>
    <scope>NUCLEOTIDE SEQUENCE [LARGE SCALE GENOMIC DNA]</scope>
    <source>
        <strain evidence="2 3">D13</strain>
        <plasmid evidence="3">Plasmid unnamed</plasmid>
    </source>
</reference>
<sequence length="191" mass="21050">MKAILICLSAIFSMSAVAAKELTAYEKTIRPVTDPDHCEFLKTAYFEVSHPSKVHYYAVQNVIDAGGDSYKIETIGGDVAVGMPIHTTTIAIYRCKEPQDRSVEMEAWKVVVQQKVMAIWRKPEAPTWKSTCEIRGKFNGHGELANLSWVTPCDARSVSKSIVRAFKKAGPFPEPPDPLTASAGVVFTFSP</sequence>
<keyword evidence="1" id="KW-0732">Signal</keyword>
<geneLocation type="plasmid" evidence="2">
    <name>unnamed</name>
</geneLocation>
<evidence type="ECO:0000256" key="1">
    <source>
        <dbReference type="SAM" id="SignalP"/>
    </source>
</evidence>
<name>A0A2P1PZQ3_9GAMM</name>
<dbReference type="AlphaFoldDB" id="A0A2P1PZQ3"/>
<keyword evidence="3" id="KW-1185">Reference proteome</keyword>
<gene>
    <name evidence="2" type="ORF">C7S18_23755</name>
</gene>
<organism evidence="2 3">
    <name type="scientific">Ahniella affigens</name>
    <dbReference type="NCBI Taxonomy" id="2021234"/>
    <lineage>
        <taxon>Bacteria</taxon>
        <taxon>Pseudomonadati</taxon>
        <taxon>Pseudomonadota</taxon>
        <taxon>Gammaproteobacteria</taxon>
        <taxon>Lysobacterales</taxon>
        <taxon>Rhodanobacteraceae</taxon>
        <taxon>Ahniella</taxon>
    </lineage>
</organism>
<dbReference type="KEGG" id="xba:C7S18_23755"/>
<protein>
    <recommendedName>
        <fullName evidence="4">TonB C-terminal domain-containing protein</fullName>
    </recommendedName>
</protein>
<dbReference type="SUPFAM" id="SSF74653">
    <property type="entry name" value="TolA/TonB C-terminal domain"/>
    <property type="match status" value="1"/>
</dbReference>
<reference evidence="2 3" key="1">
    <citation type="submission" date="2018-03" db="EMBL/GenBank/DDBJ databases">
        <title>Ahniella affigens gen. nov., sp. nov., a gammaproteobacterium isolated from sandy soil near a stream.</title>
        <authorList>
            <person name="Ko Y."/>
            <person name="Kim J.-H."/>
        </authorList>
    </citation>
    <scope>NUCLEOTIDE SEQUENCE [LARGE SCALE GENOMIC DNA]</scope>
    <source>
        <strain evidence="2 3">D13</strain>
        <plasmid evidence="3">Plasmid unnamed</plasmid>
    </source>
</reference>
<dbReference type="Proteomes" id="UP000241074">
    <property type="component" value="Plasmid unnamed"/>
</dbReference>
<feature type="signal peptide" evidence="1">
    <location>
        <begin position="1"/>
        <end position="18"/>
    </location>
</feature>
<accession>A0A2P1PZQ3</accession>
<feature type="chain" id="PRO_5015157002" description="TonB C-terminal domain-containing protein" evidence="1">
    <location>
        <begin position="19"/>
        <end position="191"/>
    </location>
</feature>
<dbReference type="Pfam" id="PF13103">
    <property type="entry name" value="TonB_2"/>
    <property type="match status" value="1"/>
</dbReference>
<dbReference type="Gene3D" id="3.30.1150.10">
    <property type="match status" value="1"/>
</dbReference>
<evidence type="ECO:0000313" key="2">
    <source>
        <dbReference type="EMBL" id="AVQ00316.1"/>
    </source>
</evidence>
<keyword evidence="2" id="KW-0614">Plasmid</keyword>
<dbReference type="EMBL" id="CP027861">
    <property type="protein sequence ID" value="AVQ00316.1"/>
    <property type="molecule type" value="Genomic_DNA"/>
</dbReference>